<evidence type="ECO:0000259" key="7">
    <source>
        <dbReference type="Pfam" id="PF03522"/>
    </source>
</evidence>
<dbReference type="EMBL" id="FONA01000001">
    <property type="protein sequence ID" value="SFD72337.1"/>
    <property type="molecule type" value="Genomic_DNA"/>
</dbReference>
<dbReference type="PANTHER" id="PTHR11827:SF72">
    <property type="entry name" value="GH08340P"/>
    <property type="match status" value="1"/>
</dbReference>
<dbReference type="OrthoDB" id="3181223at2"/>
<keyword evidence="4 5" id="KW-0472">Membrane</keyword>
<dbReference type="Pfam" id="PF03522">
    <property type="entry name" value="SLC12"/>
    <property type="match status" value="1"/>
</dbReference>
<sequence length="720" mass="79275">MRNNKLGTFGGVFTPSLLTILGVIMYLRFGWVVGNVGLGGTMLIVTLSTSITFLTSLSIASIATNTQVKTGGAYYMISRSLGLEIGGALGIPLYLAQTFSVALYVMGFSESVIALFPSLNIKVVGILTTLLLGSLAFFSTKATIKAQYVILSVIALSIVSLIFGKPVENGELGLLEVTSPEKVGFWKVFAVFFPAVTGIMAGVNMSGDLKDASRSIPLGTFLAVGTGYVIYMLLPVILWRRADPSLLISDPLIMRRIAYWGGAIVMGVWGASLSSATGSLLGAPRVLQALTRDNVVPRRFAVLAQSYGSENIPRGSTVLTVIITLVCVVLGDLNTIAPVLTMFFLATYGILNFTAGIERFLKNPSFRPKFKVHWGFSLIGAIGCIVVMFLIHVVATLLAMVVIFGVLGWLRRRRLKTTWGDVRNGVLLQLVRFILLRIKWMEDPKSWRPNILVFSGAPVKRWHLIDFANGLAQEKGLFTVATILPEVSVTQDKIYQFEKQIRDYLTEKNIRSLVRVVRAENPFIGARQLSNAYGLGPVVPNTILLGDTTDESHHEPYAQMILHFYNSRKNVIILRDEQPLTSRTSLNVDLWWGGLKGNGGLMMVLAYMMQNSPHWQDVKVVIKMVVTSEKAAIEAERNLDNLLSSIRVSFGRKILVGKREDFFSLLTADSQNADLVMLGLKSPDSEFAKYFNDLKAKTASIPRRLFVMASHDIAFKEILK</sequence>
<evidence type="ECO:0000313" key="8">
    <source>
        <dbReference type="EMBL" id="SFD72337.1"/>
    </source>
</evidence>
<evidence type="ECO:0000256" key="4">
    <source>
        <dbReference type="ARBA" id="ARBA00023136"/>
    </source>
</evidence>
<dbReference type="STRING" id="385682.SAMN05444380_101142"/>
<evidence type="ECO:0000256" key="1">
    <source>
        <dbReference type="ARBA" id="ARBA00004141"/>
    </source>
</evidence>
<dbReference type="GO" id="GO:0015377">
    <property type="term" value="F:chloride:monoatomic cation symporter activity"/>
    <property type="evidence" value="ECO:0007669"/>
    <property type="project" value="InterPro"/>
</dbReference>
<feature type="transmembrane region" description="Helical" evidence="5">
    <location>
        <begin position="146"/>
        <end position="164"/>
    </location>
</feature>
<reference evidence="8 9" key="1">
    <citation type="submission" date="2016-10" db="EMBL/GenBank/DDBJ databases">
        <authorList>
            <person name="de Groot N.N."/>
        </authorList>
    </citation>
    <scope>NUCLEOTIDE SEQUENCE [LARGE SCALE GENOMIC DNA]</scope>
    <source>
        <strain evidence="8 9">DSM 19012</strain>
    </source>
</reference>
<feature type="transmembrane region" description="Helical" evidence="5">
    <location>
        <begin position="257"/>
        <end position="282"/>
    </location>
</feature>
<keyword evidence="9" id="KW-1185">Reference proteome</keyword>
<dbReference type="RefSeq" id="WP_010526952.1">
    <property type="nucleotide sequence ID" value="NZ_AFSL01000024.1"/>
</dbReference>
<feature type="transmembrane region" description="Helical" evidence="5">
    <location>
        <begin position="85"/>
        <end position="107"/>
    </location>
</feature>
<evidence type="ECO:0000313" key="9">
    <source>
        <dbReference type="Proteomes" id="UP000181976"/>
    </source>
</evidence>
<dbReference type="InterPro" id="IPR004842">
    <property type="entry name" value="SLC12A_fam"/>
</dbReference>
<dbReference type="Proteomes" id="UP000181976">
    <property type="component" value="Unassembled WGS sequence"/>
</dbReference>
<dbReference type="eggNOG" id="COG0531">
    <property type="taxonomic scope" value="Bacteria"/>
</dbReference>
<accession>A0A1I1UNK0</accession>
<dbReference type="Gene3D" id="1.20.1740.10">
    <property type="entry name" value="Amino acid/polyamine transporter I"/>
    <property type="match status" value="1"/>
</dbReference>
<feature type="transmembrane region" description="Helical" evidence="5">
    <location>
        <begin position="184"/>
        <end position="203"/>
    </location>
</feature>
<dbReference type="Pfam" id="PF00324">
    <property type="entry name" value="AA_permease"/>
    <property type="match status" value="1"/>
</dbReference>
<dbReference type="GO" id="GO:0016020">
    <property type="term" value="C:membrane"/>
    <property type="evidence" value="ECO:0007669"/>
    <property type="project" value="UniProtKB-SubCell"/>
</dbReference>
<dbReference type="PANTHER" id="PTHR11827">
    <property type="entry name" value="SOLUTE CARRIER FAMILY 12, CATION COTRANSPORTERS"/>
    <property type="match status" value="1"/>
</dbReference>
<keyword evidence="3 5" id="KW-1133">Transmembrane helix</keyword>
<feature type="domain" description="Amino acid permease/ SLC12A" evidence="6">
    <location>
        <begin position="12"/>
        <end position="448"/>
    </location>
</feature>
<evidence type="ECO:0000256" key="5">
    <source>
        <dbReference type="SAM" id="Phobius"/>
    </source>
</evidence>
<dbReference type="InterPro" id="IPR004841">
    <property type="entry name" value="AA-permease/SLC12A_dom"/>
</dbReference>
<gene>
    <name evidence="8" type="ORF">SAMN05444380_101142</name>
</gene>
<organism evidence="8 9">
    <name type="scientific">Thermophagus xiamenensis</name>
    <dbReference type="NCBI Taxonomy" id="385682"/>
    <lineage>
        <taxon>Bacteria</taxon>
        <taxon>Pseudomonadati</taxon>
        <taxon>Bacteroidota</taxon>
        <taxon>Bacteroidia</taxon>
        <taxon>Marinilabiliales</taxon>
        <taxon>Marinilabiliaceae</taxon>
        <taxon>Thermophagus</taxon>
    </lineage>
</organism>
<feature type="transmembrane region" description="Helical" evidence="5">
    <location>
        <begin position="119"/>
        <end position="139"/>
    </location>
</feature>
<proteinExistence type="predicted"/>
<keyword evidence="2 5" id="KW-0812">Transmembrane</keyword>
<feature type="transmembrane region" description="Helical" evidence="5">
    <location>
        <begin position="12"/>
        <end position="31"/>
    </location>
</feature>
<dbReference type="InParanoid" id="A0A1I1UNK0"/>
<feature type="transmembrane region" description="Helical" evidence="5">
    <location>
        <begin position="315"/>
        <end position="333"/>
    </location>
</feature>
<feature type="transmembrane region" description="Helical" evidence="5">
    <location>
        <begin position="339"/>
        <end position="357"/>
    </location>
</feature>
<evidence type="ECO:0000259" key="6">
    <source>
        <dbReference type="Pfam" id="PF00324"/>
    </source>
</evidence>
<dbReference type="AlphaFoldDB" id="A0A1I1UNK0"/>
<feature type="transmembrane region" description="Helical" evidence="5">
    <location>
        <begin position="215"/>
        <end position="237"/>
    </location>
</feature>
<feature type="domain" description="SLC12A transporter C-terminal" evidence="7">
    <location>
        <begin position="462"/>
        <end position="580"/>
    </location>
</feature>
<comment type="subcellular location">
    <subcellularLocation>
        <location evidence="1">Membrane</location>
        <topology evidence="1">Multi-pass membrane protein</topology>
    </subcellularLocation>
</comment>
<protein>
    <submittedName>
        <fullName evidence="8">Amino acid transporter</fullName>
    </submittedName>
</protein>
<name>A0A1I1UNK0_9BACT</name>
<evidence type="ECO:0000256" key="3">
    <source>
        <dbReference type="ARBA" id="ARBA00022989"/>
    </source>
</evidence>
<dbReference type="InterPro" id="IPR018491">
    <property type="entry name" value="SLC12_C"/>
</dbReference>
<evidence type="ECO:0000256" key="2">
    <source>
        <dbReference type="ARBA" id="ARBA00022692"/>
    </source>
</evidence>
<feature type="transmembrane region" description="Helical" evidence="5">
    <location>
        <begin position="43"/>
        <end position="64"/>
    </location>
</feature>
<feature type="transmembrane region" description="Helical" evidence="5">
    <location>
        <begin position="378"/>
        <end position="410"/>
    </location>
</feature>